<evidence type="ECO:0000313" key="3">
    <source>
        <dbReference type="Proteomes" id="UP000777303"/>
    </source>
</evidence>
<comment type="caution">
    <text evidence="2">The sequence shown here is derived from an EMBL/GenBank/DDBJ whole genome shotgun (WGS) entry which is preliminary data.</text>
</comment>
<sequence length="213" mass="24895">MKLRELLNTILHNYPDNRAERADIKFRHNQLAEQLRHSLRTIDCYHNLLKDYESQGSAGEGQWSILPWIAIYDPELTLSPQSGYYLVYLFDDQMQHAYLSLNHGWTYYRKHYNDPQVVVDTINHYWQKTLTPTLPTISSEPITLITTKKDNDARLGNELCNIFSITYAKDALPDNEQLLTDLQAMLTLFKQLKAQLQTPINDIDKNTKLILQK</sequence>
<name>A0A948TIS0_9LACO</name>
<evidence type="ECO:0000313" key="2">
    <source>
        <dbReference type="EMBL" id="MBU3851271.1"/>
    </source>
</evidence>
<reference evidence="2" key="1">
    <citation type="journal article" date="2021" name="PeerJ">
        <title>Extensive microbial diversity within the chicken gut microbiome revealed by metagenomics and culture.</title>
        <authorList>
            <person name="Gilroy R."/>
            <person name="Ravi A."/>
            <person name="Getino M."/>
            <person name="Pursley I."/>
            <person name="Horton D.L."/>
            <person name="Alikhan N.F."/>
            <person name="Baker D."/>
            <person name="Gharbi K."/>
            <person name="Hall N."/>
            <person name="Watson M."/>
            <person name="Adriaenssens E.M."/>
            <person name="Foster-Nyarko E."/>
            <person name="Jarju S."/>
            <person name="Secka A."/>
            <person name="Antonio M."/>
            <person name="Oren A."/>
            <person name="Chaudhuri R.R."/>
            <person name="La Ragione R."/>
            <person name="Hildebrand F."/>
            <person name="Pallen M.J."/>
        </authorList>
    </citation>
    <scope>NUCLEOTIDE SEQUENCE</scope>
    <source>
        <strain evidence="2">F6-6636</strain>
    </source>
</reference>
<dbReference type="AlphaFoldDB" id="A0A948TIS0"/>
<feature type="domain" description="Type IV methyl-directed restriction enzyme EcoKMcrB subunit DNA-binding" evidence="1">
    <location>
        <begin position="10"/>
        <end position="193"/>
    </location>
</feature>
<dbReference type="Pfam" id="PF12102">
    <property type="entry name" value="MrcB_N"/>
    <property type="match status" value="1"/>
</dbReference>
<organism evidence="2 3">
    <name type="scientific">Candidatus Paralactobacillus gallistercoris</name>
    <dbReference type="NCBI Taxonomy" id="2838724"/>
    <lineage>
        <taxon>Bacteria</taxon>
        <taxon>Bacillati</taxon>
        <taxon>Bacillota</taxon>
        <taxon>Bacilli</taxon>
        <taxon>Lactobacillales</taxon>
        <taxon>Lactobacillaceae</taxon>
        <taxon>Lactobacillus</taxon>
    </lineage>
</organism>
<protein>
    <submittedName>
        <fullName evidence="2">DUF3578 domain-containing protein</fullName>
    </submittedName>
</protein>
<proteinExistence type="predicted"/>
<dbReference type="EMBL" id="JAHLFS010000015">
    <property type="protein sequence ID" value="MBU3851271.1"/>
    <property type="molecule type" value="Genomic_DNA"/>
</dbReference>
<accession>A0A948TIS0</accession>
<reference evidence="2" key="2">
    <citation type="submission" date="2021-04" db="EMBL/GenBank/DDBJ databases">
        <authorList>
            <person name="Gilroy R."/>
        </authorList>
    </citation>
    <scope>NUCLEOTIDE SEQUENCE</scope>
    <source>
        <strain evidence="2">F6-6636</strain>
    </source>
</reference>
<dbReference type="Proteomes" id="UP000777303">
    <property type="component" value="Unassembled WGS sequence"/>
</dbReference>
<evidence type="ECO:0000259" key="1">
    <source>
        <dbReference type="Pfam" id="PF12102"/>
    </source>
</evidence>
<dbReference type="InterPro" id="IPR021961">
    <property type="entry name" value="McrB_DNA-bd"/>
</dbReference>
<gene>
    <name evidence="2" type="ORF">H9901_00965</name>
</gene>
<dbReference type="Gene3D" id="3.30.920.90">
    <property type="match status" value="1"/>
</dbReference>